<dbReference type="AlphaFoldDB" id="A0A562U2I7"/>
<dbReference type="Proteomes" id="UP000317010">
    <property type="component" value="Unassembled WGS sequence"/>
</dbReference>
<reference evidence="2 3" key="1">
    <citation type="submission" date="2019-07" db="EMBL/GenBank/DDBJ databases">
        <title>Genomic Encyclopedia of Archaeal and Bacterial Type Strains, Phase II (KMG-II): from individual species to whole genera.</title>
        <authorList>
            <person name="Goeker M."/>
        </authorList>
    </citation>
    <scope>NUCLEOTIDE SEQUENCE [LARGE SCALE GENOMIC DNA]</scope>
    <source>
        <strain evidence="2 3">ATCC BAA-1854</strain>
    </source>
</reference>
<sequence>MTGQGKVSTSQICHPEQSEGSSAPSINVLHCSLCKMKKILHSVQNDKGHESPLTVSFTPEMKTLLNKIYLNLSADLTSF</sequence>
<evidence type="ECO:0000313" key="2">
    <source>
        <dbReference type="EMBL" id="TWJ00020.1"/>
    </source>
</evidence>
<proteinExistence type="predicted"/>
<organism evidence="2 3">
    <name type="scientific">Mucilaginibacter frigoritolerans</name>
    <dbReference type="NCBI Taxonomy" id="652788"/>
    <lineage>
        <taxon>Bacteria</taxon>
        <taxon>Pseudomonadati</taxon>
        <taxon>Bacteroidota</taxon>
        <taxon>Sphingobacteriia</taxon>
        <taxon>Sphingobacteriales</taxon>
        <taxon>Sphingobacteriaceae</taxon>
        <taxon>Mucilaginibacter</taxon>
    </lineage>
</organism>
<dbReference type="EMBL" id="VLLI01000006">
    <property type="protein sequence ID" value="TWJ00020.1"/>
    <property type="molecule type" value="Genomic_DNA"/>
</dbReference>
<accession>A0A562U2I7</accession>
<evidence type="ECO:0000313" key="3">
    <source>
        <dbReference type="Proteomes" id="UP000317010"/>
    </source>
</evidence>
<keyword evidence="3" id="KW-1185">Reference proteome</keyword>
<feature type="region of interest" description="Disordered" evidence="1">
    <location>
        <begin position="1"/>
        <end position="23"/>
    </location>
</feature>
<comment type="caution">
    <text evidence="2">The sequence shown here is derived from an EMBL/GenBank/DDBJ whole genome shotgun (WGS) entry which is preliminary data.</text>
</comment>
<gene>
    <name evidence="2" type="ORF">JN11_02435</name>
</gene>
<protein>
    <submittedName>
        <fullName evidence="2">Uncharacterized protein</fullName>
    </submittedName>
</protein>
<name>A0A562U2I7_9SPHI</name>
<evidence type="ECO:0000256" key="1">
    <source>
        <dbReference type="SAM" id="MobiDB-lite"/>
    </source>
</evidence>